<evidence type="ECO:0000259" key="2">
    <source>
        <dbReference type="Pfam" id="PF20182"/>
    </source>
</evidence>
<keyword evidence="1" id="KW-1133">Transmembrane helix</keyword>
<feature type="transmembrane region" description="Helical" evidence="1">
    <location>
        <begin position="141"/>
        <end position="165"/>
    </location>
</feature>
<feature type="transmembrane region" description="Helical" evidence="1">
    <location>
        <begin position="177"/>
        <end position="199"/>
    </location>
</feature>
<name>A0ABY4M623_9ACTN</name>
<proteinExistence type="predicted"/>
<feature type="domain" description="DUF6545" evidence="2">
    <location>
        <begin position="238"/>
        <end position="375"/>
    </location>
</feature>
<feature type="transmembrane region" description="Helical" evidence="1">
    <location>
        <begin position="71"/>
        <end position="92"/>
    </location>
</feature>
<accession>A0ABY4M623</accession>
<keyword evidence="1" id="KW-0812">Transmembrane</keyword>
<feature type="transmembrane region" description="Helical" evidence="1">
    <location>
        <begin position="40"/>
        <end position="59"/>
    </location>
</feature>
<evidence type="ECO:0000256" key="1">
    <source>
        <dbReference type="SAM" id="Phobius"/>
    </source>
</evidence>
<reference evidence="3" key="1">
    <citation type="submission" date="2021-10" db="EMBL/GenBank/DDBJ databases">
        <title>Streptomyces nigrumlapis sp.nov.,an antimicrobial producing actinobacterium isolated from Black Gobi rocks.</title>
        <authorList>
            <person name="Wen Y."/>
            <person name="Zhang W."/>
            <person name="Liu X.G."/>
        </authorList>
    </citation>
    <scope>NUCLEOTIDE SEQUENCE</scope>
    <source>
        <strain evidence="3">ST13-2-2</strain>
    </source>
</reference>
<gene>
    <name evidence="3" type="ORF">K9S39_10970</name>
</gene>
<organism evidence="3 4">
    <name type="scientific">Streptomyces halobius</name>
    <dbReference type="NCBI Taxonomy" id="2879846"/>
    <lineage>
        <taxon>Bacteria</taxon>
        <taxon>Bacillati</taxon>
        <taxon>Actinomycetota</taxon>
        <taxon>Actinomycetes</taxon>
        <taxon>Kitasatosporales</taxon>
        <taxon>Streptomycetaceae</taxon>
        <taxon>Streptomyces</taxon>
    </lineage>
</organism>
<dbReference type="Pfam" id="PF20182">
    <property type="entry name" value="DUF6545"/>
    <property type="match status" value="1"/>
</dbReference>
<feature type="transmembrane region" description="Helical" evidence="1">
    <location>
        <begin position="104"/>
        <end position="121"/>
    </location>
</feature>
<evidence type="ECO:0000313" key="4">
    <source>
        <dbReference type="Proteomes" id="UP000830115"/>
    </source>
</evidence>
<dbReference type="InterPro" id="IPR050039">
    <property type="entry name" value="MAB_1171c-like"/>
</dbReference>
<dbReference type="Proteomes" id="UP000830115">
    <property type="component" value="Chromosome"/>
</dbReference>
<dbReference type="EMBL" id="CP086322">
    <property type="protein sequence ID" value="UQA92294.1"/>
    <property type="molecule type" value="Genomic_DNA"/>
</dbReference>
<feature type="transmembrane region" description="Helical" evidence="1">
    <location>
        <begin position="211"/>
        <end position="231"/>
    </location>
</feature>
<keyword evidence="1" id="KW-0472">Membrane</keyword>
<protein>
    <recommendedName>
        <fullName evidence="2">DUF6545 domain-containing protein</fullName>
    </recommendedName>
</protein>
<sequence length="395" mass="43212">MRLDLALFGDRLETVGAICLWGAVLVRLPSAVRCRRQRGLWLAVATAAMAMTLSLPVVRQEFRGDGASMRLIHITTNFFGVLSVGAVLFFLTMTVGGRRCGRRLYGAMAVTIAALAALLWVDGESYVFPLAGTDPPPTAVAYCLILVSAHLTANTACVLMCWRYGRSSAPPLLRSSLQLFGLGTALAGVYWLGHVVRLFSSADWITPGMTMVMGAHALFRAMAILVPTFAAGRRAVTDIRTVWCLWPLWRDLMDAVPQVALSRARPRALEILWPLTPWRLLVYRKVIETRDALLVLHSHVDSALLTAARDFVDDSGIPEPRREAAVLACVMGEARRSKLAGLPHRPNPIGPLGHDSGDFTDEKAFLLQAAEEYTSPLLKTFRQRLDPIGSASGRV</sequence>
<dbReference type="RefSeq" id="WP_248863158.1">
    <property type="nucleotide sequence ID" value="NZ_CP086322.1"/>
</dbReference>
<evidence type="ECO:0000313" key="3">
    <source>
        <dbReference type="EMBL" id="UQA92294.1"/>
    </source>
</evidence>
<dbReference type="NCBIfam" id="NF042915">
    <property type="entry name" value="MAB_1171c_fam"/>
    <property type="match status" value="1"/>
</dbReference>
<dbReference type="InterPro" id="IPR046675">
    <property type="entry name" value="DUF6545"/>
</dbReference>
<keyword evidence="4" id="KW-1185">Reference proteome</keyword>